<comment type="subcellular location">
    <subcellularLocation>
        <location evidence="1">Membrane</location>
        <topology evidence="1">Multi-pass membrane protein</topology>
    </subcellularLocation>
</comment>
<evidence type="ECO:0000256" key="16">
    <source>
        <dbReference type="PIRSR" id="PIRSR037090-50"/>
    </source>
</evidence>
<dbReference type="InterPro" id="IPR015683">
    <property type="entry name" value="Ionotropic_Glu_rcpt"/>
</dbReference>
<evidence type="ECO:0000256" key="12">
    <source>
        <dbReference type="ARBA" id="ARBA00023286"/>
    </source>
</evidence>
<keyword evidence="7 18" id="KW-1133">Transmembrane helix</keyword>
<dbReference type="InterPro" id="IPR044440">
    <property type="entry name" value="GABAb_receptor_plant_PBP1"/>
</dbReference>
<feature type="transmembrane region" description="Helical" evidence="18">
    <location>
        <begin position="216"/>
        <end position="235"/>
    </location>
</feature>
<comment type="function">
    <text evidence="15">Glutamate-gated receptor that probably acts as non-selective cation channel.</text>
</comment>
<dbReference type="Gene3D" id="3.40.50.2300">
    <property type="match status" value="2"/>
</dbReference>
<dbReference type="Gene3D" id="3.40.190.10">
    <property type="entry name" value="Periplasmic binding protein-like II"/>
    <property type="match status" value="2"/>
</dbReference>
<evidence type="ECO:0000256" key="5">
    <source>
        <dbReference type="ARBA" id="ARBA00022692"/>
    </source>
</evidence>
<organism evidence="21 22">
    <name type="scientific">Eruca vesicaria subsp. sativa</name>
    <name type="common">Garden rocket</name>
    <name type="synonym">Eruca sativa</name>
    <dbReference type="NCBI Taxonomy" id="29727"/>
    <lineage>
        <taxon>Eukaryota</taxon>
        <taxon>Viridiplantae</taxon>
        <taxon>Streptophyta</taxon>
        <taxon>Embryophyta</taxon>
        <taxon>Tracheophyta</taxon>
        <taxon>Spermatophyta</taxon>
        <taxon>Magnoliopsida</taxon>
        <taxon>eudicotyledons</taxon>
        <taxon>Gunneridae</taxon>
        <taxon>Pentapetalae</taxon>
        <taxon>rosids</taxon>
        <taxon>malvids</taxon>
        <taxon>Brassicales</taxon>
        <taxon>Brassicaceae</taxon>
        <taxon>Brassiceae</taxon>
        <taxon>Eruca</taxon>
    </lineage>
</organism>
<dbReference type="Pfam" id="PF00060">
    <property type="entry name" value="Lig_chan"/>
    <property type="match status" value="1"/>
</dbReference>
<evidence type="ECO:0000256" key="17">
    <source>
        <dbReference type="SAM" id="MobiDB-lite"/>
    </source>
</evidence>
<dbReference type="SUPFAM" id="SSF53822">
    <property type="entry name" value="Periplasmic binding protein-like I"/>
    <property type="match status" value="1"/>
</dbReference>
<proteinExistence type="inferred from homology"/>
<dbReference type="PIRSF" id="PIRSF037090">
    <property type="entry name" value="Iontro_Glu-like_rcpt_pln"/>
    <property type="match status" value="1"/>
</dbReference>
<dbReference type="FunFam" id="3.40.50.2300:FF:000081">
    <property type="entry name" value="Glutamate receptor"/>
    <property type="match status" value="1"/>
</dbReference>
<dbReference type="EMBL" id="CAKOAT010748487">
    <property type="protein sequence ID" value="CAH8387444.1"/>
    <property type="molecule type" value="Genomic_DNA"/>
</dbReference>
<keyword evidence="11" id="KW-0325">Glycoprotein</keyword>
<evidence type="ECO:0000256" key="11">
    <source>
        <dbReference type="ARBA" id="ARBA00023180"/>
    </source>
</evidence>
<evidence type="ECO:0000256" key="18">
    <source>
        <dbReference type="SAM" id="Phobius"/>
    </source>
</evidence>
<protein>
    <recommendedName>
        <fullName evidence="15">Glutamate receptor</fullName>
    </recommendedName>
</protein>
<feature type="region of interest" description="Disordered" evidence="17">
    <location>
        <begin position="878"/>
        <end position="899"/>
    </location>
</feature>
<dbReference type="InterPro" id="IPR017103">
    <property type="entry name" value="Iontropic_Glu_rcpt_pln"/>
</dbReference>
<keyword evidence="8 15" id="KW-0406">Ion transport</keyword>
<dbReference type="InterPro" id="IPR001828">
    <property type="entry name" value="ANF_lig-bd_rcpt"/>
</dbReference>
<gene>
    <name evidence="21" type="ORF">ERUC_LOCUS39927</name>
</gene>
<evidence type="ECO:0000256" key="3">
    <source>
        <dbReference type="ARBA" id="ARBA00011095"/>
    </source>
</evidence>
<feature type="chain" id="PRO_5044811521" description="Glutamate receptor" evidence="19">
    <location>
        <begin position="22"/>
        <end position="899"/>
    </location>
</feature>
<dbReference type="AlphaFoldDB" id="A0ABC8LWU5"/>
<evidence type="ECO:0000256" key="6">
    <source>
        <dbReference type="ARBA" id="ARBA00022729"/>
    </source>
</evidence>
<keyword evidence="10 15" id="KW-0675">Receptor</keyword>
<comment type="caution">
    <text evidence="21">The sequence shown here is derived from an EMBL/GenBank/DDBJ whole genome shotgun (WGS) entry which is preliminary data.</text>
</comment>
<evidence type="ECO:0000313" key="22">
    <source>
        <dbReference type="Proteomes" id="UP001642260"/>
    </source>
</evidence>
<evidence type="ECO:0000256" key="1">
    <source>
        <dbReference type="ARBA" id="ARBA00004141"/>
    </source>
</evidence>
<dbReference type="Proteomes" id="UP001642260">
    <property type="component" value="Unassembled WGS sequence"/>
</dbReference>
<dbReference type="FunFam" id="1.10.287.70:FF:000037">
    <property type="entry name" value="Glutamate receptor"/>
    <property type="match status" value="1"/>
</dbReference>
<evidence type="ECO:0000256" key="7">
    <source>
        <dbReference type="ARBA" id="ARBA00022989"/>
    </source>
</evidence>
<dbReference type="SUPFAM" id="SSF53850">
    <property type="entry name" value="Periplasmic binding protein-like II"/>
    <property type="match status" value="1"/>
</dbReference>
<evidence type="ECO:0000256" key="2">
    <source>
        <dbReference type="ARBA" id="ARBA00008685"/>
    </source>
</evidence>
<keyword evidence="5 18" id="KW-0812">Transmembrane</keyword>
<evidence type="ECO:0000256" key="4">
    <source>
        <dbReference type="ARBA" id="ARBA00022448"/>
    </source>
</evidence>
<feature type="transmembrane region" description="Helical" evidence="18">
    <location>
        <begin position="631"/>
        <end position="651"/>
    </location>
</feature>
<reference evidence="21 22" key="1">
    <citation type="submission" date="2022-03" db="EMBL/GenBank/DDBJ databases">
        <authorList>
            <person name="Macdonald S."/>
            <person name="Ahmed S."/>
            <person name="Newling K."/>
        </authorList>
    </citation>
    <scope>NUCLEOTIDE SEQUENCE [LARGE SCALE GENOMIC DNA]</scope>
</reference>
<sequence length="899" mass="101032">MSGNNFVLIFIIVFLMQVREAQNTATDVKVGIVTDVGRENSDMTLLCINMSLSDFYSSRPETRTRLVTTIVDSKNDVVLSAAAALDLITNKEVNAILGPWTSMQAQFMIEMGQKSQVPIVSYSATSPFLASIRSQYFFRATYDDSSQVHAIKAIIKLFGWREVALVYVDNTFGEGIMPSLTDVLQEINVRIPYRTVISPNATDDEISVELLRMMTLPTRVFVVHIAALFGSRFFAKVKEIGMMKQGYVWILTNSITDNLSTMNEKEMETMQGVLGVKTYFPRSEELETFKSRWKKSFPISDLGVYGLCAYDATTALALAIEEAGTSNLNFIKKDAMRNNMSELEGLGVSQYGPKLLQTLSRVRFKGLAGDFQFINGQLQPSVFEIVNVNGHGVRTIGFWKKEHGLLKNLDQKPATTTTSSTWQDRLRPIIWPGDTTSLPKGWEIPTNGKRLRIGVPANNSFKQFVKATRDPITNTTIFSGFCIDYFEAVIQAMSYDVSYDFIPFEYVNYDIAIYQVYLGLEYDALVADTTISANRSLYVDFSLPYTPSSIGVVVPVEESVKRNSIIFLTPLTFELWVISLLSFFIIGLVVWVLEHRVNPDFDGPVKYQISTIFWFSFSIMVFAPRERVLSFWARLVVIIWYFLVLVLTQSYTASLSSLLTSQQLHPTITNMNSLLAKGEPVGYQLSSLLLGRLRESGFSDANLVTYGSAENCDELLSKGPQKGGISAAFMEVPYVKLFLGQYCNKYKMVETPFKSNGLGFVFPIGSPLVADVSRAILQVQESNKVTQLENAWFKKIDESCPDILTNPDPNSSVSFRQLGIDSFWVLFLVAAIVCAIALAKFVFRFLKENPDQRNPRELWERFLQPDRNSYINQVTKCQCSSGQGMPENNREEANNGSGR</sequence>
<keyword evidence="12 15" id="KW-1071">Ligand-gated ion channel</keyword>
<keyword evidence="9 15" id="KW-0472">Membrane</keyword>
<keyword evidence="13 15" id="KW-0407">Ion channel</keyword>
<evidence type="ECO:0000256" key="19">
    <source>
        <dbReference type="SAM" id="SignalP"/>
    </source>
</evidence>
<evidence type="ECO:0000313" key="21">
    <source>
        <dbReference type="EMBL" id="CAH8387444.1"/>
    </source>
</evidence>
<keyword evidence="22" id="KW-1185">Reference proteome</keyword>
<dbReference type="Pfam" id="PF01094">
    <property type="entry name" value="ANF_receptor"/>
    <property type="match status" value="1"/>
</dbReference>
<evidence type="ECO:0000256" key="9">
    <source>
        <dbReference type="ARBA" id="ARBA00023136"/>
    </source>
</evidence>
<dbReference type="PANTHER" id="PTHR34836:SF1">
    <property type="entry name" value="OS09G0428600 PROTEIN"/>
    <property type="match status" value="1"/>
</dbReference>
<evidence type="ECO:0000256" key="15">
    <source>
        <dbReference type="PIRNR" id="PIRNR037090"/>
    </source>
</evidence>
<dbReference type="PANTHER" id="PTHR34836">
    <property type="entry name" value="OS06G0188250 PROTEIN"/>
    <property type="match status" value="1"/>
</dbReference>
<feature type="transmembrane region" description="Helical" evidence="18">
    <location>
        <begin position="605"/>
        <end position="624"/>
    </location>
</feature>
<dbReference type="SMART" id="SM00079">
    <property type="entry name" value="PBPe"/>
    <property type="match status" value="1"/>
</dbReference>
<dbReference type="InterPro" id="IPR028082">
    <property type="entry name" value="Peripla_BP_I"/>
</dbReference>
<feature type="domain" description="Ionotropic glutamate receptor C-terminal" evidence="20">
    <location>
        <begin position="450"/>
        <end position="795"/>
    </location>
</feature>
<dbReference type="Gene3D" id="1.10.287.70">
    <property type="match status" value="1"/>
</dbReference>
<feature type="transmembrane region" description="Helical" evidence="18">
    <location>
        <begin position="823"/>
        <end position="843"/>
    </location>
</feature>
<comment type="subunit">
    <text evidence="3">May form heteromers.</text>
</comment>
<evidence type="ECO:0000256" key="13">
    <source>
        <dbReference type="ARBA" id="ARBA00023303"/>
    </source>
</evidence>
<evidence type="ECO:0000256" key="14">
    <source>
        <dbReference type="ARBA" id="ARBA00049638"/>
    </source>
</evidence>
<feature type="disulfide bond" evidence="16">
    <location>
        <begin position="743"/>
        <end position="800"/>
    </location>
</feature>
<keyword evidence="6 19" id="KW-0732">Signal</keyword>
<evidence type="ECO:0000256" key="10">
    <source>
        <dbReference type="ARBA" id="ARBA00023170"/>
    </source>
</evidence>
<name>A0ABC8LWU5_ERUVS</name>
<accession>A0ABC8LWU5</accession>
<evidence type="ECO:0000256" key="8">
    <source>
        <dbReference type="ARBA" id="ARBA00023065"/>
    </source>
</evidence>
<dbReference type="CDD" id="cd19990">
    <property type="entry name" value="PBP1_GABAb_receptor_plant"/>
    <property type="match status" value="1"/>
</dbReference>
<keyword evidence="4 15" id="KW-0813">Transport</keyword>
<evidence type="ECO:0000259" key="20">
    <source>
        <dbReference type="SMART" id="SM00079"/>
    </source>
</evidence>
<dbReference type="InterPro" id="IPR001320">
    <property type="entry name" value="Iontro_rcpt_C"/>
</dbReference>
<dbReference type="GO" id="GO:0016020">
    <property type="term" value="C:membrane"/>
    <property type="evidence" value="ECO:0007669"/>
    <property type="project" value="UniProtKB-SubCell"/>
</dbReference>
<dbReference type="FunFam" id="3.40.50.2300:FF:000310">
    <property type="entry name" value="Glutamate receptor"/>
    <property type="match status" value="1"/>
</dbReference>
<comment type="similarity">
    <text evidence="2 15">Belongs to the glutamate-gated ion channel (TC 1.A.10.1) family.</text>
</comment>
<comment type="function">
    <text evidence="14">Glutamate-gated receptor that probably acts as a non-selective cation channel. May be involved in light-signal transduction and calcium homeostasis via the regulation of calcium influx into cells.</text>
</comment>
<feature type="transmembrane region" description="Helical" evidence="18">
    <location>
        <begin position="571"/>
        <end position="593"/>
    </location>
</feature>
<dbReference type="GO" id="GO:0034220">
    <property type="term" value="P:monoatomic ion transmembrane transport"/>
    <property type="evidence" value="ECO:0007669"/>
    <property type="project" value="UniProtKB-KW"/>
</dbReference>
<dbReference type="CDD" id="cd13686">
    <property type="entry name" value="GluR_Plant"/>
    <property type="match status" value="1"/>
</dbReference>
<feature type="signal peptide" evidence="19">
    <location>
        <begin position="1"/>
        <end position="21"/>
    </location>
</feature>
<keyword evidence="16" id="KW-1015">Disulfide bond</keyword>